<proteinExistence type="predicted"/>
<dbReference type="SUPFAM" id="SSF51556">
    <property type="entry name" value="Metallo-dependent hydrolases"/>
    <property type="match status" value="1"/>
</dbReference>
<dbReference type="Gene3D" id="3.20.20.140">
    <property type="entry name" value="Metal-dependent hydrolases"/>
    <property type="match status" value="1"/>
</dbReference>
<dbReference type="InterPro" id="IPR000180">
    <property type="entry name" value="Dipep_AS"/>
</dbReference>
<dbReference type="PANTHER" id="PTHR10443">
    <property type="entry name" value="MICROSOMAL DIPEPTIDASE"/>
    <property type="match status" value="1"/>
</dbReference>
<gene>
    <name evidence="2" type="ORF">HH214_10235</name>
</gene>
<sequence length="412" mass="44798">MKKTPPKANQSRRNFLTAIGSTGAAFLCSPLVSWIIQENLDPRVAGIVARTIGVDTHNHIDVPLTATELPGPDIDLIREMKASGLTAICMTFALDYQRLTEPGQVWERFQNGLTAMDEQLEKSGLRRALNLKDLENAHNKHQPTVIQSVEGGHFLEGKLERLQEAYSRGLRHLTLLHDSDASVPLGDVYTNAPKLGGLTAFGADVIKECNRLGILIDLAHANTATTAAALKATTHPVMISHMGLDTQLGSDPHMAQMMKPRLIGKQQAKMIADAGGIIGVWTHLADSPLEYARNIRALVDVIGIDHVCLGTDTKLTPAYRVGGFGPKRLDNAGEPGKQPVSPTAEDRNGDTRSGQIKGRVGERTSNAWAGQQEGFYYLVVDAMLQTGFTEKEIEKIGGRNFCRVFNAVTKGR</sequence>
<dbReference type="Pfam" id="PF01244">
    <property type="entry name" value="Peptidase_M19"/>
    <property type="match status" value="1"/>
</dbReference>
<keyword evidence="3" id="KW-1185">Reference proteome</keyword>
<dbReference type="InterPro" id="IPR008257">
    <property type="entry name" value="Pept_M19"/>
</dbReference>
<evidence type="ECO:0000313" key="2">
    <source>
        <dbReference type="EMBL" id="QJD96217.1"/>
    </source>
</evidence>
<dbReference type="RefSeq" id="WP_169607387.1">
    <property type="nucleotide sequence ID" value="NZ_CP051682.1"/>
</dbReference>
<accession>A0A7L5E1E6</accession>
<dbReference type="Proteomes" id="UP000503278">
    <property type="component" value="Chromosome"/>
</dbReference>
<dbReference type="PROSITE" id="PS00869">
    <property type="entry name" value="RENAL_DIPEPTIDASE_1"/>
    <property type="match status" value="1"/>
</dbReference>
<evidence type="ECO:0000256" key="1">
    <source>
        <dbReference type="SAM" id="MobiDB-lite"/>
    </source>
</evidence>
<name>A0A7L5E1E6_9SPHI</name>
<dbReference type="GO" id="GO:0070573">
    <property type="term" value="F:metallodipeptidase activity"/>
    <property type="evidence" value="ECO:0007669"/>
    <property type="project" value="InterPro"/>
</dbReference>
<reference evidence="2 3" key="1">
    <citation type="submission" date="2020-04" db="EMBL/GenBank/DDBJ databases">
        <title>Genome sequencing of novel species.</title>
        <authorList>
            <person name="Heo J."/>
            <person name="Kim S.-J."/>
            <person name="Kim J.-S."/>
            <person name="Hong S.-B."/>
            <person name="Kwon S.-W."/>
        </authorList>
    </citation>
    <scope>NUCLEOTIDE SEQUENCE [LARGE SCALE GENOMIC DNA]</scope>
    <source>
        <strain evidence="2 3">F39-2</strain>
    </source>
</reference>
<dbReference type="InterPro" id="IPR032466">
    <property type="entry name" value="Metal_Hydrolase"/>
</dbReference>
<feature type="region of interest" description="Disordered" evidence="1">
    <location>
        <begin position="326"/>
        <end position="361"/>
    </location>
</feature>
<organism evidence="2 3">
    <name type="scientific">Mucilaginibacter robiniae</name>
    <dbReference type="NCBI Taxonomy" id="2728022"/>
    <lineage>
        <taxon>Bacteria</taxon>
        <taxon>Pseudomonadati</taxon>
        <taxon>Bacteroidota</taxon>
        <taxon>Sphingobacteriia</taxon>
        <taxon>Sphingobacteriales</taxon>
        <taxon>Sphingobacteriaceae</taxon>
        <taxon>Mucilaginibacter</taxon>
    </lineage>
</organism>
<dbReference type="KEGG" id="mrob:HH214_10235"/>
<protein>
    <submittedName>
        <fullName evidence="2">Peptidase M19</fullName>
    </submittedName>
</protein>
<dbReference type="AlphaFoldDB" id="A0A7L5E1E6"/>
<evidence type="ECO:0000313" key="3">
    <source>
        <dbReference type="Proteomes" id="UP000503278"/>
    </source>
</evidence>
<dbReference type="PANTHER" id="PTHR10443:SF12">
    <property type="entry name" value="DIPEPTIDASE"/>
    <property type="match status" value="1"/>
</dbReference>
<dbReference type="GO" id="GO:0006508">
    <property type="term" value="P:proteolysis"/>
    <property type="evidence" value="ECO:0007669"/>
    <property type="project" value="InterPro"/>
</dbReference>
<dbReference type="EMBL" id="CP051682">
    <property type="protein sequence ID" value="QJD96217.1"/>
    <property type="molecule type" value="Genomic_DNA"/>
</dbReference>
<dbReference type="PROSITE" id="PS51365">
    <property type="entry name" value="RENAL_DIPEPTIDASE_2"/>
    <property type="match status" value="1"/>
</dbReference>